<evidence type="ECO:0000313" key="4">
    <source>
        <dbReference type="EMBL" id="PWR19456.1"/>
    </source>
</evidence>
<dbReference type="EMBL" id="QGLE01000011">
    <property type="protein sequence ID" value="PWR19456.1"/>
    <property type="molecule type" value="Genomic_DNA"/>
</dbReference>
<dbReference type="InterPro" id="IPR015424">
    <property type="entry name" value="PyrdxlP-dep_Trfase"/>
</dbReference>
<dbReference type="AlphaFoldDB" id="A0A317DZZ7"/>
<proteinExistence type="inferred from homology"/>
<dbReference type="GO" id="GO:0030170">
    <property type="term" value="F:pyridoxal phosphate binding"/>
    <property type="evidence" value="ECO:0007669"/>
    <property type="project" value="InterPro"/>
</dbReference>
<sequence length="415" mass="43947">MNSIAFPAPVASVDADLRRRAAAVIPGGMYGHQAAKHLWPGAPQFIASGEGAVVRDVDGREYIDLLCSYGPIVLGHRHPEVEAAAREQAMLGDCFNLPGPRMVELAERLTGIVDYADWAMFQKNGTDATTLALTVARAHTGRKGVLMATGAYHGAAPWCTPIPLGTTPGARADLYNYRYNDIASVEAALAACGDDLAAIIVSPFRHDAGLPQELVEPEFARYLRALCDEKGAMLVLDEVRCGMRLGFGSSWAGIGVAPDLSAWSKALGNGHPIAALMGIDVLRPAIEKIFTTGSFWFSSVAMAASLATLDVMAREGSVARMHTLGQVLWDGLLAQAAKYGVDCSLTGHVTMPYLCFPGESDWAKTDVFAAACAKAGVFTHPRHNWFISAALSDAQMAQILEATGEGFAAVAAIGD</sequence>
<dbReference type="GO" id="GO:0008483">
    <property type="term" value="F:transaminase activity"/>
    <property type="evidence" value="ECO:0007669"/>
    <property type="project" value="InterPro"/>
</dbReference>
<evidence type="ECO:0000256" key="1">
    <source>
        <dbReference type="ARBA" id="ARBA00001933"/>
    </source>
</evidence>
<dbReference type="Gene3D" id="3.40.640.10">
    <property type="entry name" value="Type I PLP-dependent aspartate aminotransferase-like (Major domain)"/>
    <property type="match status" value="1"/>
</dbReference>
<dbReference type="InterPro" id="IPR049704">
    <property type="entry name" value="Aminotrans_3_PPA_site"/>
</dbReference>
<keyword evidence="2 3" id="KW-0663">Pyridoxal phosphate</keyword>
<evidence type="ECO:0000256" key="2">
    <source>
        <dbReference type="ARBA" id="ARBA00022898"/>
    </source>
</evidence>
<dbReference type="RefSeq" id="WP_109907338.1">
    <property type="nucleotide sequence ID" value="NZ_QGLE01000011.1"/>
</dbReference>
<comment type="cofactor">
    <cofactor evidence="1">
        <name>pyridoxal 5'-phosphate</name>
        <dbReference type="ChEBI" id="CHEBI:597326"/>
    </cofactor>
</comment>
<dbReference type="Pfam" id="PF00202">
    <property type="entry name" value="Aminotran_3"/>
    <property type="match status" value="1"/>
</dbReference>
<dbReference type="OrthoDB" id="9801052at2"/>
<dbReference type="InterPro" id="IPR015422">
    <property type="entry name" value="PyrdxlP-dep_Trfase_small"/>
</dbReference>
<gene>
    <name evidence="4" type="ORF">DKG74_16820</name>
</gene>
<comment type="caution">
    <text evidence="4">The sequence shown here is derived from an EMBL/GenBank/DDBJ whole genome shotgun (WGS) entry which is preliminary data.</text>
</comment>
<organism evidence="4 5">
    <name type="scientific">Zavarzinia aquatilis</name>
    <dbReference type="NCBI Taxonomy" id="2211142"/>
    <lineage>
        <taxon>Bacteria</taxon>
        <taxon>Pseudomonadati</taxon>
        <taxon>Pseudomonadota</taxon>
        <taxon>Alphaproteobacteria</taxon>
        <taxon>Rhodospirillales</taxon>
        <taxon>Zavarziniaceae</taxon>
        <taxon>Zavarzinia</taxon>
    </lineage>
</organism>
<reference evidence="4 5" key="1">
    <citation type="submission" date="2018-05" db="EMBL/GenBank/DDBJ databases">
        <title>Zavarzinia sp. HR-AS.</title>
        <authorList>
            <person name="Lee Y."/>
            <person name="Jeon C.O."/>
        </authorList>
    </citation>
    <scope>NUCLEOTIDE SEQUENCE [LARGE SCALE GENOMIC DNA]</scope>
    <source>
        <strain evidence="4 5">HR-AS</strain>
    </source>
</reference>
<dbReference type="InterPro" id="IPR015421">
    <property type="entry name" value="PyrdxlP-dep_Trfase_major"/>
</dbReference>
<comment type="similarity">
    <text evidence="3">Belongs to the class-III pyridoxal-phosphate-dependent aminotransferase family.</text>
</comment>
<dbReference type="SUPFAM" id="SSF53383">
    <property type="entry name" value="PLP-dependent transferases"/>
    <property type="match status" value="1"/>
</dbReference>
<protein>
    <submittedName>
        <fullName evidence="4">Glutamate-1-semialdehyde 2,1-aminomutase</fullName>
    </submittedName>
</protein>
<dbReference type="PROSITE" id="PS00600">
    <property type="entry name" value="AA_TRANSFER_CLASS_3"/>
    <property type="match status" value="1"/>
</dbReference>
<dbReference type="PANTHER" id="PTHR43713:SF3">
    <property type="entry name" value="GLUTAMATE-1-SEMIALDEHYDE 2,1-AMINOMUTASE 1, CHLOROPLASTIC-RELATED"/>
    <property type="match status" value="1"/>
</dbReference>
<name>A0A317DZZ7_9PROT</name>
<dbReference type="Gene3D" id="3.90.1150.10">
    <property type="entry name" value="Aspartate Aminotransferase, domain 1"/>
    <property type="match status" value="1"/>
</dbReference>
<dbReference type="InterPro" id="IPR005814">
    <property type="entry name" value="Aminotrans_3"/>
</dbReference>
<dbReference type="Proteomes" id="UP000245461">
    <property type="component" value="Unassembled WGS sequence"/>
</dbReference>
<dbReference type="PANTHER" id="PTHR43713">
    <property type="entry name" value="GLUTAMATE-1-SEMIALDEHYDE 2,1-AMINOMUTASE"/>
    <property type="match status" value="1"/>
</dbReference>
<accession>A0A317DZZ7</accession>
<evidence type="ECO:0000256" key="3">
    <source>
        <dbReference type="RuleBase" id="RU003560"/>
    </source>
</evidence>
<keyword evidence="5" id="KW-1185">Reference proteome</keyword>
<evidence type="ECO:0000313" key="5">
    <source>
        <dbReference type="Proteomes" id="UP000245461"/>
    </source>
</evidence>